<evidence type="ECO:0000313" key="4">
    <source>
        <dbReference type="Proteomes" id="UP000571128"/>
    </source>
</evidence>
<dbReference type="InterPro" id="IPR038157">
    <property type="entry name" value="FeoA_core_dom"/>
</dbReference>
<dbReference type="InterPro" id="IPR008988">
    <property type="entry name" value="Transcriptional_repressor_C"/>
</dbReference>
<evidence type="ECO:0000256" key="1">
    <source>
        <dbReference type="ARBA" id="ARBA00023004"/>
    </source>
</evidence>
<dbReference type="Proteomes" id="UP000571128">
    <property type="component" value="Unassembled WGS sequence"/>
</dbReference>
<evidence type="ECO:0000313" key="3">
    <source>
        <dbReference type="EMBL" id="MBC1398364.1"/>
    </source>
</evidence>
<dbReference type="SUPFAM" id="SSF50037">
    <property type="entry name" value="C-terminal domain of transcriptional repressors"/>
    <property type="match status" value="1"/>
</dbReference>
<dbReference type="InterPro" id="IPR007167">
    <property type="entry name" value="Fe-transptr_FeoA-like"/>
</dbReference>
<dbReference type="Pfam" id="PF04023">
    <property type="entry name" value="FeoA"/>
    <property type="match status" value="1"/>
</dbReference>
<proteinExistence type="predicted"/>
<dbReference type="Gene3D" id="2.30.30.90">
    <property type="match status" value="1"/>
</dbReference>
<dbReference type="InterPro" id="IPR052713">
    <property type="entry name" value="FeoA"/>
</dbReference>
<dbReference type="RefSeq" id="WP_007546955.1">
    <property type="nucleotide sequence ID" value="NZ_JAARPY010000004.1"/>
</dbReference>
<dbReference type="PANTHER" id="PTHR42954:SF1">
    <property type="entry name" value="FERROUS IRON TRANSPORTER FEOA DOMAIN-CONTAINING PROTEIN"/>
    <property type="match status" value="1"/>
</dbReference>
<evidence type="ECO:0000259" key="2">
    <source>
        <dbReference type="SMART" id="SM00899"/>
    </source>
</evidence>
<sequence length="76" mass="8246">MQLNELAPGERAQIAALNVSSTQLKRRLLALGCTEGCELCMKQKGFLGGPCTIETNGQYISIRSCDACEIVVNRND</sequence>
<dbReference type="EMBL" id="JAARPY010000004">
    <property type="protein sequence ID" value="MBC1398364.1"/>
    <property type="molecule type" value="Genomic_DNA"/>
</dbReference>
<dbReference type="GO" id="GO:0046914">
    <property type="term" value="F:transition metal ion binding"/>
    <property type="evidence" value="ECO:0007669"/>
    <property type="project" value="InterPro"/>
</dbReference>
<comment type="caution">
    <text evidence="3">The sequence shown here is derived from an EMBL/GenBank/DDBJ whole genome shotgun (WGS) entry which is preliminary data.</text>
</comment>
<dbReference type="SMART" id="SM00899">
    <property type="entry name" value="FeoA"/>
    <property type="match status" value="1"/>
</dbReference>
<name>A0A841YDR7_9LIST</name>
<dbReference type="AlphaFoldDB" id="A0A841YDR7"/>
<keyword evidence="1" id="KW-0408">Iron</keyword>
<feature type="domain" description="Ferrous iron transporter FeoA-like" evidence="2">
    <location>
        <begin position="1"/>
        <end position="74"/>
    </location>
</feature>
<gene>
    <name evidence="3" type="ORF">HB844_05725</name>
</gene>
<protein>
    <submittedName>
        <fullName evidence="3">Ferrous iron transport protein A</fullName>
    </submittedName>
</protein>
<dbReference type="PANTHER" id="PTHR42954">
    <property type="entry name" value="FE(2+) TRANSPORT PROTEIN A"/>
    <property type="match status" value="1"/>
</dbReference>
<organism evidence="3 4">
    <name type="scientific">Listeria fleischmannii</name>
    <dbReference type="NCBI Taxonomy" id="1069827"/>
    <lineage>
        <taxon>Bacteria</taxon>
        <taxon>Bacillati</taxon>
        <taxon>Bacillota</taxon>
        <taxon>Bacilli</taxon>
        <taxon>Bacillales</taxon>
        <taxon>Listeriaceae</taxon>
        <taxon>Listeria</taxon>
    </lineage>
</organism>
<reference evidence="3 4" key="1">
    <citation type="submission" date="2020-03" db="EMBL/GenBank/DDBJ databases">
        <title>Soil Listeria distribution.</title>
        <authorList>
            <person name="Liao J."/>
            <person name="Wiedmann M."/>
        </authorList>
    </citation>
    <scope>NUCLEOTIDE SEQUENCE [LARGE SCALE GENOMIC DNA]</scope>
    <source>
        <strain evidence="3 4">FSL L7-1645</strain>
    </source>
</reference>
<accession>A0A841YDR7</accession>